<name>A0A1I3VV04_9BACT</name>
<dbReference type="Proteomes" id="UP000198635">
    <property type="component" value="Unassembled WGS sequence"/>
</dbReference>
<reference evidence="2" key="1">
    <citation type="submission" date="2016-10" db="EMBL/GenBank/DDBJ databases">
        <authorList>
            <person name="Varghese N."/>
            <person name="Submissions S."/>
        </authorList>
    </citation>
    <scope>NUCLEOTIDE SEQUENCE [LARGE SCALE GENOMIC DNA]</scope>
    <source>
        <strain evidence="2">DSM 5918</strain>
    </source>
</reference>
<dbReference type="AlphaFoldDB" id="A0A1I3VV04"/>
<evidence type="ECO:0000313" key="2">
    <source>
        <dbReference type="Proteomes" id="UP000198635"/>
    </source>
</evidence>
<gene>
    <name evidence="1" type="ORF">SAMN04488082_11165</name>
</gene>
<dbReference type="RefSeq" id="WP_092375616.1">
    <property type="nucleotide sequence ID" value="NZ_FORX01000011.1"/>
</dbReference>
<accession>A0A1I3VV04</accession>
<proteinExistence type="predicted"/>
<sequence length="87" mass="9877">MLKNSHFKIRLQKVAIPSKEESPHNAFILLEKETPHNAVIPFEERSTAKSLHPLEKGDPCLSNRIKKNFAPLPDMTRLPMLGTCSQE</sequence>
<evidence type="ECO:0000313" key="1">
    <source>
        <dbReference type="EMBL" id="SFJ99208.1"/>
    </source>
</evidence>
<organism evidence="1 2">
    <name type="scientific">Desulfomicrobium apsheronum</name>
    <dbReference type="NCBI Taxonomy" id="52560"/>
    <lineage>
        <taxon>Bacteria</taxon>
        <taxon>Pseudomonadati</taxon>
        <taxon>Thermodesulfobacteriota</taxon>
        <taxon>Desulfovibrionia</taxon>
        <taxon>Desulfovibrionales</taxon>
        <taxon>Desulfomicrobiaceae</taxon>
        <taxon>Desulfomicrobium</taxon>
    </lineage>
</organism>
<dbReference type="EMBL" id="FORX01000011">
    <property type="protein sequence ID" value="SFJ99208.1"/>
    <property type="molecule type" value="Genomic_DNA"/>
</dbReference>
<keyword evidence="2" id="KW-1185">Reference proteome</keyword>
<protein>
    <submittedName>
        <fullName evidence="1">Uncharacterized protein</fullName>
    </submittedName>
</protein>